<dbReference type="EMBL" id="JAOB01000093">
    <property type="protein sequence ID" value="EUA07011.1"/>
    <property type="molecule type" value="Genomic_DNA"/>
</dbReference>
<keyword evidence="1 4" id="KW-0547">Nucleotide-binding</keyword>
<feature type="domain" description="ATP-grasp" evidence="5">
    <location>
        <begin position="2"/>
        <end position="53"/>
    </location>
</feature>
<dbReference type="Gene3D" id="3.30.470.20">
    <property type="entry name" value="ATP-grasp fold, B domain"/>
    <property type="match status" value="1"/>
</dbReference>
<evidence type="ECO:0000256" key="2">
    <source>
        <dbReference type="ARBA" id="ARBA00022755"/>
    </source>
</evidence>
<sequence length="115" mass="12606">MRERLTALDAPVPRFAGVSRVAELDSVDEFAGRVGGPVVVKAVRGGMTAAGCGWPTTWLRPERPRGLFGCRVPVLVEERVELRRELAALVARSPFGQGAAWRWCRPCSATAFAWR</sequence>
<evidence type="ECO:0000259" key="5">
    <source>
        <dbReference type="PROSITE" id="PS50975"/>
    </source>
</evidence>
<organism evidence="6">
    <name type="scientific">Mycobacterium xenopi 4042</name>
    <dbReference type="NCBI Taxonomy" id="1299334"/>
    <lineage>
        <taxon>Bacteria</taxon>
        <taxon>Bacillati</taxon>
        <taxon>Actinomycetota</taxon>
        <taxon>Actinomycetes</taxon>
        <taxon>Mycobacteriales</taxon>
        <taxon>Mycobacteriaceae</taxon>
        <taxon>Mycobacterium</taxon>
    </lineage>
</organism>
<comment type="caution">
    <text evidence="6">The sequence shown here is derived from an EMBL/GenBank/DDBJ whole genome shotgun (WGS) entry which is preliminary data.</text>
</comment>
<gene>
    <name evidence="6" type="ORF">I553_0300</name>
</gene>
<accession>X7YJK5</accession>
<reference evidence="6" key="1">
    <citation type="submission" date="2014-01" db="EMBL/GenBank/DDBJ databases">
        <authorList>
            <person name="Brown-Elliot B."/>
            <person name="Wallace R."/>
            <person name="Lenaerts A."/>
            <person name="Ordway D."/>
            <person name="DeGroote M.A."/>
            <person name="Parker T."/>
            <person name="Sizemore C."/>
            <person name="Tallon L.J."/>
            <person name="Sadzewicz L.K."/>
            <person name="Sengamalay N."/>
            <person name="Fraser C.M."/>
            <person name="Hine E."/>
            <person name="Shefchek K.A."/>
            <person name="Das S.P."/>
            <person name="Tettelin H."/>
        </authorList>
    </citation>
    <scope>NUCLEOTIDE SEQUENCE [LARGE SCALE GENOMIC DNA]</scope>
    <source>
        <strain evidence="6">4042</strain>
    </source>
</reference>
<keyword evidence="2" id="KW-0658">Purine biosynthesis</keyword>
<protein>
    <submittedName>
        <fullName evidence="6">ATP-grasp domain protein</fullName>
    </submittedName>
</protein>
<dbReference type="InterPro" id="IPR003135">
    <property type="entry name" value="ATP-grasp_carboxylate-amine"/>
</dbReference>
<evidence type="ECO:0000256" key="4">
    <source>
        <dbReference type="PROSITE-ProRule" id="PRU00409"/>
    </source>
</evidence>
<dbReference type="GO" id="GO:0046872">
    <property type="term" value="F:metal ion binding"/>
    <property type="evidence" value="ECO:0007669"/>
    <property type="project" value="InterPro"/>
</dbReference>
<evidence type="ECO:0000256" key="1">
    <source>
        <dbReference type="ARBA" id="ARBA00022741"/>
    </source>
</evidence>
<evidence type="ECO:0000313" key="6">
    <source>
        <dbReference type="EMBL" id="EUA07011.1"/>
    </source>
</evidence>
<dbReference type="Gene3D" id="3.30.1490.20">
    <property type="entry name" value="ATP-grasp fold, A domain"/>
    <property type="match status" value="1"/>
</dbReference>
<dbReference type="SUPFAM" id="SSF56059">
    <property type="entry name" value="Glutathione synthetase ATP-binding domain-like"/>
    <property type="match status" value="1"/>
</dbReference>
<dbReference type="AlphaFoldDB" id="X7YJK5"/>
<keyword evidence="3 4" id="KW-0067">ATP-binding</keyword>
<dbReference type="PROSITE" id="PS50975">
    <property type="entry name" value="ATP_GRASP"/>
    <property type="match status" value="1"/>
</dbReference>
<dbReference type="GO" id="GO:0006164">
    <property type="term" value="P:purine nucleotide biosynthetic process"/>
    <property type="evidence" value="ECO:0007669"/>
    <property type="project" value="UniProtKB-KW"/>
</dbReference>
<dbReference type="Pfam" id="PF02222">
    <property type="entry name" value="ATP-grasp"/>
    <property type="match status" value="1"/>
</dbReference>
<dbReference type="InterPro" id="IPR011761">
    <property type="entry name" value="ATP-grasp"/>
</dbReference>
<dbReference type="PATRIC" id="fig|1299334.3.peg.9889"/>
<proteinExistence type="predicted"/>
<dbReference type="InterPro" id="IPR013815">
    <property type="entry name" value="ATP_grasp_subdomain_1"/>
</dbReference>
<dbReference type="GO" id="GO:0005524">
    <property type="term" value="F:ATP binding"/>
    <property type="evidence" value="ECO:0007669"/>
    <property type="project" value="UniProtKB-UniRule"/>
</dbReference>
<evidence type="ECO:0000256" key="3">
    <source>
        <dbReference type="ARBA" id="ARBA00022840"/>
    </source>
</evidence>
<name>X7YJK5_MYCXE</name>